<proteinExistence type="predicted"/>
<comment type="caution">
    <text evidence="1">The sequence shown here is derived from an EMBL/GenBank/DDBJ whole genome shotgun (WGS) entry which is preliminary data.</text>
</comment>
<evidence type="ECO:0000313" key="1">
    <source>
        <dbReference type="EMBL" id="MDY0395000.1"/>
    </source>
</evidence>
<keyword evidence="2" id="KW-1185">Reference proteome</keyword>
<protein>
    <submittedName>
        <fullName evidence="1">Uncharacterized protein</fullName>
    </submittedName>
</protein>
<name>A0ABU5C6P0_9BACI</name>
<sequence>MPSKGGGDTAFKQLKADVICENGYRRVESATITMVSAASADEAAKQEVLEEIRILAVPPYSDVFDKKRLIAEHIIMQEGYEK</sequence>
<dbReference type="Proteomes" id="UP001281447">
    <property type="component" value="Unassembled WGS sequence"/>
</dbReference>
<accession>A0ABU5C6P0</accession>
<dbReference type="Gene3D" id="1.20.140.10">
    <property type="entry name" value="Butyryl-CoA Dehydrogenase, subunit A, domain 3"/>
    <property type="match status" value="1"/>
</dbReference>
<dbReference type="EMBL" id="JAWDIP010000003">
    <property type="protein sequence ID" value="MDY0395000.1"/>
    <property type="molecule type" value="Genomic_DNA"/>
</dbReference>
<gene>
    <name evidence="1" type="ORF">RWE15_11860</name>
</gene>
<reference evidence="1 2" key="1">
    <citation type="submission" date="2023-10" db="EMBL/GenBank/DDBJ databases">
        <title>Virgibacillus halophilus 5B73C genome.</title>
        <authorList>
            <person name="Miliotis G."/>
            <person name="Sengupta P."/>
            <person name="Hameed A."/>
            <person name="Chuvochina M."/>
            <person name="Mcdonagh F."/>
            <person name="Simpson A.C."/>
            <person name="Singh N.K."/>
            <person name="Rekha P.D."/>
            <person name="Raman K."/>
            <person name="Hugenholtz P."/>
            <person name="Venkateswaran K."/>
        </authorList>
    </citation>
    <scope>NUCLEOTIDE SEQUENCE [LARGE SCALE GENOMIC DNA]</scope>
    <source>
        <strain evidence="1 2">5B73C</strain>
    </source>
</reference>
<evidence type="ECO:0000313" key="2">
    <source>
        <dbReference type="Proteomes" id="UP001281447"/>
    </source>
</evidence>
<organism evidence="1 2">
    <name type="scientific">Tigheibacillus halophilus</name>
    <dbReference type="NCBI Taxonomy" id="361280"/>
    <lineage>
        <taxon>Bacteria</taxon>
        <taxon>Bacillati</taxon>
        <taxon>Bacillota</taxon>
        <taxon>Bacilli</taxon>
        <taxon>Bacillales</taxon>
        <taxon>Bacillaceae</taxon>
        <taxon>Tigheibacillus</taxon>
    </lineage>
</organism>